<evidence type="ECO:0000256" key="2">
    <source>
        <dbReference type="ARBA" id="ARBA00022741"/>
    </source>
</evidence>
<keyword evidence="5" id="KW-0342">GTP-binding</keyword>
<dbReference type="GO" id="GO:0003924">
    <property type="term" value="F:GTPase activity"/>
    <property type="evidence" value="ECO:0007669"/>
    <property type="project" value="InterPro"/>
</dbReference>
<dbReference type="InterPro" id="IPR027094">
    <property type="entry name" value="Mitofusin_fam"/>
</dbReference>
<evidence type="ECO:0000313" key="8">
    <source>
        <dbReference type="EMBL" id="HAI2828007.1"/>
    </source>
</evidence>
<sequence length="696" mass="78128">MHEKNIALLCDEADRLLQLNINLLRQMVDEPDVLSDSKNENGLLFDKRKALKRIEELEGEQIKTARREMVLAVVGTMKAGKSTTINAIVGQEILPNRNRPMTSVPTLIRHVPGKTEPVLHLEHIQPVRNLLITLQEKLATPAGQQVAQSLQQTGDTRELLDILADDVWLKNEYHGEDEIFTGLASLNDLVRLAAAMGTEFPFDEYAEVQKLPVIDVAFSHLVGMDACQGTLTLLDTPGPNEAGQPQMEMMMRDQLQKASAVLAVMDYTQMNSKADEEVRKELNAIADVSAGRLFVLVNKFDEKDRNGDGADAVRQKVPAMLNSDVLPASRVYPGSSRQAYLANRALHELRKNGALPVDEAWVDDFIREAFGPMVEEDDWKDSTKVNKKAEKLWNISLIDQLITEVIQSSHSRAAALAVDSAAAKLMQNAENVSEYLSLRHQGLQQSIQSLQAHITSLLADIQEIEECQNQVTGDVRMAMEDINTKTGELLTKVCASLEEELNDYFRSGKRKEQQMLEEENSAQPRERNAFAFFHDIFGTGNQHDRMRDFDPDSPEIKFSDRRAALELMTQIESTVTSLHREAEAQFRPELEKIVSGIETGFRGTALYATENIAGRINARLEDEGFTVKISFPAVSQLQTRLAVKINLSALMEERTETVTRRRRQSGVWGTVCRWFGTSDLGWENYDEDVSRSVINI</sequence>
<gene>
    <name evidence="8" type="ORF">HJK70_004751</name>
</gene>
<protein>
    <submittedName>
        <fullName evidence="8">dGTPase</fullName>
    </submittedName>
</protein>
<dbReference type="AlphaFoldDB" id="A0A793ISG1"/>
<dbReference type="CDD" id="cd00882">
    <property type="entry name" value="Ras_like_GTPase"/>
    <property type="match status" value="1"/>
</dbReference>
<dbReference type="PANTHER" id="PTHR10465">
    <property type="entry name" value="TRANSMEMBRANE GTPASE FZO1"/>
    <property type="match status" value="1"/>
</dbReference>
<feature type="non-terminal residue" evidence="8">
    <location>
        <position position="696"/>
    </location>
</feature>
<organism evidence="8">
    <name type="scientific">Escherichia coli</name>
    <dbReference type="NCBI Taxonomy" id="562"/>
    <lineage>
        <taxon>Bacteria</taxon>
        <taxon>Pseudomonadati</taxon>
        <taxon>Pseudomonadota</taxon>
        <taxon>Gammaproteobacteria</taxon>
        <taxon>Enterobacterales</taxon>
        <taxon>Enterobacteriaceae</taxon>
        <taxon>Escherichia</taxon>
    </lineage>
</organism>
<dbReference type="GO" id="GO:0016020">
    <property type="term" value="C:membrane"/>
    <property type="evidence" value="ECO:0007669"/>
    <property type="project" value="UniProtKB-SubCell"/>
</dbReference>
<keyword evidence="4" id="KW-0175">Coiled coil</keyword>
<dbReference type="SUPFAM" id="SSF52540">
    <property type="entry name" value="P-loop containing nucleoside triphosphate hydrolases"/>
    <property type="match status" value="1"/>
</dbReference>
<feature type="domain" description="Dynamin-type G" evidence="7">
    <location>
        <begin position="65"/>
        <end position="403"/>
    </location>
</feature>
<evidence type="ECO:0000259" key="7">
    <source>
        <dbReference type="PROSITE" id="PS51718"/>
    </source>
</evidence>
<evidence type="ECO:0000256" key="1">
    <source>
        <dbReference type="ARBA" id="ARBA00004370"/>
    </source>
</evidence>
<evidence type="ECO:0000256" key="6">
    <source>
        <dbReference type="ARBA" id="ARBA00023136"/>
    </source>
</evidence>
<dbReference type="RefSeq" id="WP_069190697.1">
    <property type="nucleotide sequence ID" value="NZ_FAVT01000241.1"/>
</dbReference>
<dbReference type="PROSITE" id="PS51718">
    <property type="entry name" value="G_DYNAMIN_2"/>
    <property type="match status" value="1"/>
</dbReference>
<accession>A0A793ISG1</accession>
<keyword evidence="6" id="KW-0472">Membrane</keyword>
<proteinExistence type="predicted"/>
<dbReference type="EMBL" id="DABDXM010000049">
    <property type="protein sequence ID" value="HAI2828007.1"/>
    <property type="molecule type" value="Genomic_DNA"/>
</dbReference>
<dbReference type="Gene3D" id="3.40.50.300">
    <property type="entry name" value="P-loop containing nucleotide triphosphate hydrolases"/>
    <property type="match status" value="1"/>
</dbReference>
<dbReference type="Pfam" id="PF00350">
    <property type="entry name" value="Dynamin_N"/>
    <property type="match status" value="1"/>
</dbReference>
<dbReference type="InterPro" id="IPR027417">
    <property type="entry name" value="P-loop_NTPase"/>
</dbReference>
<evidence type="ECO:0000256" key="5">
    <source>
        <dbReference type="ARBA" id="ARBA00023134"/>
    </source>
</evidence>
<dbReference type="InterPro" id="IPR030381">
    <property type="entry name" value="G_DYNAMIN_dom"/>
</dbReference>
<keyword evidence="2" id="KW-0547">Nucleotide-binding</keyword>
<comment type="caution">
    <text evidence="8">The sequence shown here is derived from an EMBL/GenBank/DDBJ whole genome shotgun (WGS) entry which is preliminary data.</text>
</comment>
<comment type="subcellular location">
    <subcellularLocation>
        <location evidence="1">Membrane</location>
    </subcellularLocation>
</comment>
<name>A0A793ISG1_ECOLX</name>
<reference evidence="8" key="2">
    <citation type="submission" date="2020-03" db="EMBL/GenBank/DDBJ databases">
        <authorList>
            <consortium name="NCBI Pathogen Detection Project"/>
        </authorList>
    </citation>
    <scope>NUCLEOTIDE SEQUENCE</scope>
    <source>
        <strain evidence="8">2014C-4396-P0-3</strain>
    </source>
</reference>
<keyword evidence="3" id="KW-0378">Hydrolase</keyword>
<dbReference type="GO" id="GO:0008053">
    <property type="term" value="P:mitochondrial fusion"/>
    <property type="evidence" value="ECO:0007669"/>
    <property type="project" value="TreeGrafter"/>
</dbReference>
<dbReference type="InterPro" id="IPR045063">
    <property type="entry name" value="Dynamin_N"/>
</dbReference>
<dbReference type="PANTHER" id="PTHR10465:SF0">
    <property type="entry name" value="SARCALUMENIN"/>
    <property type="match status" value="1"/>
</dbReference>
<dbReference type="GO" id="GO:0005525">
    <property type="term" value="F:GTP binding"/>
    <property type="evidence" value="ECO:0007669"/>
    <property type="project" value="UniProtKB-KW"/>
</dbReference>
<reference evidence="8" key="1">
    <citation type="journal article" date="2018" name="Genome Biol.">
        <title>SKESA: strategic k-mer extension for scrupulous assemblies.</title>
        <authorList>
            <person name="Souvorov A."/>
            <person name="Agarwala R."/>
            <person name="Lipman D.J."/>
        </authorList>
    </citation>
    <scope>NUCLEOTIDE SEQUENCE</scope>
    <source>
        <strain evidence="8">2014C-4396-P0-3</strain>
    </source>
</reference>
<evidence type="ECO:0000256" key="3">
    <source>
        <dbReference type="ARBA" id="ARBA00022801"/>
    </source>
</evidence>
<evidence type="ECO:0000256" key="4">
    <source>
        <dbReference type="ARBA" id="ARBA00023054"/>
    </source>
</evidence>